<accession>A0A2G2X402</accession>
<keyword evidence="4" id="KW-0804">Transcription</keyword>
<keyword evidence="3 4" id="KW-0539">Nucleus</keyword>
<dbReference type="GO" id="GO:0006357">
    <property type="term" value="P:regulation of transcription by RNA polymerase II"/>
    <property type="evidence" value="ECO:0007669"/>
    <property type="project" value="InterPro"/>
</dbReference>
<protein>
    <recommendedName>
        <fullName evidence="4">Mediator of RNA polymerase II transcription subunit 20</fullName>
    </recommendedName>
    <alternativeName>
        <fullName evidence="4">Mediator complex subunit 20</fullName>
    </alternativeName>
</protein>
<dbReference type="PANTHER" id="PTHR12465">
    <property type="entry name" value="UBIQUITIN SPECIFIC PROTEASE HOMOLOG 49"/>
    <property type="match status" value="1"/>
</dbReference>
<dbReference type="InterPro" id="IPR013921">
    <property type="entry name" value="Mediator_Med20"/>
</dbReference>
<comment type="caution">
    <text evidence="5">The sequence shown here is derived from an EMBL/GenBank/DDBJ whole genome shotgun (WGS) entry which is preliminary data.</text>
</comment>
<dbReference type="GO" id="GO:0016592">
    <property type="term" value="C:mediator complex"/>
    <property type="evidence" value="ECO:0007669"/>
    <property type="project" value="InterPro"/>
</dbReference>
<organism evidence="5 6">
    <name type="scientific">Capsicum baccatum</name>
    <name type="common">Peruvian pepper</name>
    <dbReference type="NCBI Taxonomy" id="33114"/>
    <lineage>
        <taxon>Eukaryota</taxon>
        <taxon>Viridiplantae</taxon>
        <taxon>Streptophyta</taxon>
        <taxon>Embryophyta</taxon>
        <taxon>Tracheophyta</taxon>
        <taxon>Spermatophyta</taxon>
        <taxon>Magnoliopsida</taxon>
        <taxon>eudicotyledons</taxon>
        <taxon>Gunneridae</taxon>
        <taxon>Pentapetalae</taxon>
        <taxon>asterids</taxon>
        <taxon>lamiids</taxon>
        <taxon>Solanales</taxon>
        <taxon>Solanaceae</taxon>
        <taxon>Solanoideae</taxon>
        <taxon>Capsiceae</taxon>
        <taxon>Capsicum</taxon>
    </lineage>
</organism>
<reference evidence="6" key="2">
    <citation type="journal article" date="2017" name="J. Anim. Genet.">
        <title>Multiple reference genome sequences of hot pepper reveal the massive evolution of plant disease resistance genes by retroduplication.</title>
        <authorList>
            <person name="Kim S."/>
            <person name="Park J."/>
            <person name="Yeom S.-I."/>
            <person name="Kim Y.-M."/>
            <person name="Seo E."/>
            <person name="Kim K.-T."/>
            <person name="Kim M.-S."/>
            <person name="Lee J.M."/>
            <person name="Cheong K."/>
            <person name="Shin H.-S."/>
            <person name="Kim S.-B."/>
            <person name="Han K."/>
            <person name="Lee J."/>
            <person name="Park M."/>
            <person name="Lee H.-A."/>
            <person name="Lee H.-Y."/>
            <person name="Lee Y."/>
            <person name="Oh S."/>
            <person name="Lee J.H."/>
            <person name="Choi E."/>
            <person name="Choi E."/>
            <person name="Lee S.E."/>
            <person name="Jeon J."/>
            <person name="Kim H."/>
            <person name="Choi G."/>
            <person name="Song H."/>
            <person name="Lee J."/>
            <person name="Lee S.-C."/>
            <person name="Kwon J.-K."/>
            <person name="Lee H.-Y."/>
            <person name="Koo N."/>
            <person name="Hong Y."/>
            <person name="Kim R.W."/>
            <person name="Kang W.-H."/>
            <person name="Huh J.H."/>
            <person name="Kang B.-C."/>
            <person name="Yang T.-J."/>
            <person name="Lee Y.-H."/>
            <person name="Bennetzen J.L."/>
            <person name="Choi D."/>
        </authorList>
    </citation>
    <scope>NUCLEOTIDE SEQUENCE [LARGE SCALE GENOMIC DNA]</scope>
    <source>
        <strain evidence="6">cv. PBC81</strain>
    </source>
</reference>
<dbReference type="EMBL" id="MLFT02000003">
    <property type="protein sequence ID" value="PHT52183.1"/>
    <property type="molecule type" value="Genomic_DNA"/>
</dbReference>
<keyword evidence="4" id="KW-0010">Activator</keyword>
<evidence type="ECO:0000256" key="2">
    <source>
        <dbReference type="ARBA" id="ARBA00010743"/>
    </source>
</evidence>
<comment type="function">
    <text evidence="4">Component of the Mediator complex, a coactivator involved in the regulated transcription of nearly all RNA polymerase II-dependent genes. Mediator functions as a bridge to convey information from gene-specific regulatory proteins to the basal RNA polymerase II transcription machinery. Mediator is recruited to promoters by direct interactions with regulatory proteins and serves as a scaffold for the assembly of a functional preinitiation complex with RNA polymerase II and the general transcription factors.</text>
</comment>
<gene>
    <name evidence="4" type="primary">MED20</name>
    <name evidence="5" type="ORF">CQW23_06645</name>
</gene>
<proteinExistence type="inferred from homology"/>
<name>A0A2G2X402_CAPBA</name>
<comment type="similarity">
    <text evidence="2 4">Belongs to the Mediator complex subunit 20 family.</text>
</comment>
<comment type="subcellular location">
    <subcellularLocation>
        <location evidence="1 4">Nucleus</location>
    </subcellularLocation>
</comment>
<dbReference type="Pfam" id="PF08612">
    <property type="entry name" value="Med20"/>
    <property type="match status" value="1"/>
</dbReference>
<dbReference type="OrthoDB" id="1854899at2759"/>
<evidence type="ECO:0000256" key="4">
    <source>
        <dbReference type="RuleBase" id="RU364152"/>
    </source>
</evidence>
<evidence type="ECO:0000313" key="6">
    <source>
        <dbReference type="Proteomes" id="UP000224567"/>
    </source>
</evidence>
<dbReference type="GO" id="GO:0003713">
    <property type="term" value="F:transcription coactivator activity"/>
    <property type="evidence" value="ECO:0007669"/>
    <property type="project" value="TreeGrafter"/>
</dbReference>
<evidence type="ECO:0000313" key="5">
    <source>
        <dbReference type="EMBL" id="PHT52183.1"/>
    </source>
</evidence>
<evidence type="ECO:0000256" key="1">
    <source>
        <dbReference type="ARBA" id="ARBA00004123"/>
    </source>
</evidence>
<sequence>MPSPWPLTMPLPRPCHPNAIACAMSSPLLRHCLDHVMSMPSPVPCHCLGYATVVRIDSILQWRPNAGTTLSTQILSEVSQCIETINGVKEGRWKNTVCFYRPILKDQAKAVEFPKDFKGISLQEQPDMYYMIIRQQRLIMEAESSMQEIMEKLQSYKTRIAISFEGFQYRLGDFRLRVGKVSPVNSENLRGIMMEMEYLPISSWETSPQIMNEFFDILKETLEGRSLPGHFVHVEPNFSEYGLSDQYTSQHTAVQYASFMAQMISTVNDAEKDSDIDPQEAHQTLEIAEAENLMTSVPKAKKEEQEQEFVLSNQSSGFPLLSRPSSSSTTTVVVANGHPPFRKVTRPAFRSKVVYHCYGADRFTTSAPLSDIGTLFKLIHRWRKREH</sequence>
<keyword evidence="6" id="KW-1185">Reference proteome</keyword>
<comment type="subunit">
    <text evidence="4">Component of the Mediator complex.</text>
</comment>
<dbReference type="STRING" id="33114.A0A2G2X402"/>
<dbReference type="PANTHER" id="PTHR12465:SF0">
    <property type="entry name" value="MEDIATOR OF RNA POLYMERASE II TRANSCRIPTION SUBUNIT 20"/>
    <property type="match status" value="1"/>
</dbReference>
<dbReference type="AlphaFoldDB" id="A0A2G2X402"/>
<evidence type="ECO:0000256" key="3">
    <source>
        <dbReference type="ARBA" id="ARBA00023242"/>
    </source>
</evidence>
<reference evidence="5 6" key="1">
    <citation type="journal article" date="2017" name="Genome Biol.">
        <title>New reference genome sequences of hot pepper reveal the massive evolution of plant disease-resistance genes by retroduplication.</title>
        <authorList>
            <person name="Kim S."/>
            <person name="Park J."/>
            <person name="Yeom S.I."/>
            <person name="Kim Y.M."/>
            <person name="Seo E."/>
            <person name="Kim K.T."/>
            <person name="Kim M.S."/>
            <person name="Lee J.M."/>
            <person name="Cheong K."/>
            <person name="Shin H.S."/>
            <person name="Kim S.B."/>
            <person name="Han K."/>
            <person name="Lee J."/>
            <person name="Park M."/>
            <person name="Lee H.A."/>
            <person name="Lee H.Y."/>
            <person name="Lee Y."/>
            <person name="Oh S."/>
            <person name="Lee J.H."/>
            <person name="Choi E."/>
            <person name="Choi E."/>
            <person name="Lee S.E."/>
            <person name="Jeon J."/>
            <person name="Kim H."/>
            <person name="Choi G."/>
            <person name="Song H."/>
            <person name="Lee J."/>
            <person name="Lee S.C."/>
            <person name="Kwon J.K."/>
            <person name="Lee H.Y."/>
            <person name="Koo N."/>
            <person name="Hong Y."/>
            <person name="Kim R.W."/>
            <person name="Kang W.H."/>
            <person name="Huh J.H."/>
            <person name="Kang B.C."/>
            <person name="Yang T.J."/>
            <person name="Lee Y.H."/>
            <person name="Bennetzen J.L."/>
            <person name="Choi D."/>
        </authorList>
    </citation>
    <scope>NUCLEOTIDE SEQUENCE [LARGE SCALE GENOMIC DNA]</scope>
    <source>
        <strain evidence="6">cv. PBC81</strain>
    </source>
</reference>
<dbReference type="Proteomes" id="UP000224567">
    <property type="component" value="Unassembled WGS sequence"/>
</dbReference>
<keyword evidence="4" id="KW-0805">Transcription regulation</keyword>